<accession>A0A937X7C2</accession>
<name>A0A937X7C2_9BACT</name>
<evidence type="ECO:0000313" key="3">
    <source>
        <dbReference type="Proteomes" id="UP000703893"/>
    </source>
</evidence>
<dbReference type="InterPro" id="IPR000352">
    <property type="entry name" value="Pep_chain_release_fac_I"/>
</dbReference>
<dbReference type="EMBL" id="VGJX01000601">
    <property type="protein sequence ID" value="MBM3275504.1"/>
    <property type="molecule type" value="Genomic_DNA"/>
</dbReference>
<keyword evidence="2" id="KW-0378">Hydrolase</keyword>
<dbReference type="SUPFAM" id="SSF110916">
    <property type="entry name" value="Peptidyl-tRNA hydrolase domain-like"/>
    <property type="match status" value="1"/>
</dbReference>
<dbReference type="Pfam" id="PF00472">
    <property type="entry name" value="RF-1"/>
    <property type="match status" value="1"/>
</dbReference>
<feature type="domain" description="Prokaryotic-type class I peptide chain release factors" evidence="1">
    <location>
        <begin position="9"/>
        <end position="134"/>
    </location>
</feature>
<dbReference type="GO" id="GO:0072344">
    <property type="term" value="P:rescue of stalled ribosome"/>
    <property type="evidence" value="ECO:0007669"/>
    <property type="project" value="TreeGrafter"/>
</dbReference>
<comment type="caution">
    <text evidence="2">The sequence shown here is derived from an EMBL/GenBank/DDBJ whole genome shotgun (WGS) entry which is preliminary data.</text>
</comment>
<dbReference type="Gene3D" id="3.30.160.20">
    <property type="match status" value="1"/>
</dbReference>
<evidence type="ECO:0000259" key="1">
    <source>
        <dbReference type="Pfam" id="PF00472"/>
    </source>
</evidence>
<sequence length="141" mass="15831">MDLEVAPGVRIPQDACTFSAVRASGPGGQNVNKVATRVLLRVEVDRIVGLTPESKARLREIAGRRWVEGGYLQVVASMTRNQLENRQIAEAKVVELIRLALVPPKKRRATKPTWGSVIRRVEAKRERSQIKQSRRSRPDLD</sequence>
<protein>
    <submittedName>
        <fullName evidence="2">Aminoacyl-tRNA hydrolase</fullName>
        <ecNumber evidence="2">3.1.1.29</ecNumber>
    </submittedName>
</protein>
<dbReference type="NCBIfam" id="NF006718">
    <property type="entry name" value="PRK09256.1"/>
    <property type="match status" value="1"/>
</dbReference>
<reference evidence="2 3" key="1">
    <citation type="submission" date="2019-03" db="EMBL/GenBank/DDBJ databases">
        <title>Lake Tanganyika Metagenome-Assembled Genomes (MAGs).</title>
        <authorList>
            <person name="Tran P."/>
        </authorList>
    </citation>
    <scope>NUCLEOTIDE SEQUENCE [LARGE SCALE GENOMIC DNA]</scope>
    <source>
        <strain evidence="2">K_DeepCast_65m_m2_236</strain>
    </source>
</reference>
<proteinExistence type="predicted"/>
<dbReference type="PANTHER" id="PTHR47814">
    <property type="entry name" value="PEPTIDYL-TRNA HYDROLASE ARFB"/>
    <property type="match status" value="1"/>
</dbReference>
<dbReference type="GO" id="GO:0004045">
    <property type="term" value="F:peptidyl-tRNA hydrolase activity"/>
    <property type="evidence" value="ECO:0007669"/>
    <property type="project" value="UniProtKB-EC"/>
</dbReference>
<gene>
    <name evidence="2" type="primary">arfB</name>
    <name evidence="2" type="ORF">FJZ00_10140</name>
</gene>
<dbReference type="GO" id="GO:0003747">
    <property type="term" value="F:translation release factor activity"/>
    <property type="evidence" value="ECO:0007669"/>
    <property type="project" value="InterPro"/>
</dbReference>
<dbReference type="EC" id="3.1.1.29" evidence="2"/>
<dbReference type="AlphaFoldDB" id="A0A937X7C2"/>
<dbReference type="PANTHER" id="PTHR47814:SF1">
    <property type="entry name" value="PEPTIDYL-TRNA HYDROLASE ARFB"/>
    <property type="match status" value="1"/>
</dbReference>
<dbReference type="GO" id="GO:0043022">
    <property type="term" value="F:ribosome binding"/>
    <property type="evidence" value="ECO:0007669"/>
    <property type="project" value="TreeGrafter"/>
</dbReference>
<evidence type="ECO:0000313" key="2">
    <source>
        <dbReference type="EMBL" id="MBM3275504.1"/>
    </source>
</evidence>
<organism evidence="2 3">
    <name type="scientific">Candidatus Tanganyikabacteria bacterium</name>
    <dbReference type="NCBI Taxonomy" id="2961651"/>
    <lineage>
        <taxon>Bacteria</taxon>
        <taxon>Bacillati</taxon>
        <taxon>Candidatus Sericytochromatia</taxon>
        <taxon>Candidatus Tanganyikabacteria</taxon>
    </lineage>
</organism>
<dbReference type="Proteomes" id="UP000703893">
    <property type="component" value="Unassembled WGS sequence"/>
</dbReference>